<dbReference type="AlphaFoldDB" id="A0A2K2CXA8"/>
<evidence type="ECO:0000313" key="2">
    <source>
        <dbReference type="EnsemblPlants" id="PNT66667"/>
    </source>
</evidence>
<dbReference type="EnsemblPlants" id="PNT66667">
    <property type="protein sequence ID" value="PNT66667"/>
    <property type="gene ID" value="BRADI_3g15346v3"/>
</dbReference>
<sequence length="79" mass="8729">MQSDLLGQSVINGLDESLDPSDGCRGSFLPGSHRCRVAQKLSDRLPNSFFFQCFLPCKIVPDYSIASKPFYLQDVIAMG</sequence>
<dbReference type="Proteomes" id="UP000008810">
    <property type="component" value="Chromosome 3"/>
</dbReference>
<organism evidence="1">
    <name type="scientific">Brachypodium distachyon</name>
    <name type="common">Purple false brome</name>
    <name type="synonym">Trachynia distachya</name>
    <dbReference type="NCBI Taxonomy" id="15368"/>
    <lineage>
        <taxon>Eukaryota</taxon>
        <taxon>Viridiplantae</taxon>
        <taxon>Streptophyta</taxon>
        <taxon>Embryophyta</taxon>
        <taxon>Tracheophyta</taxon>
        <taxon>Spermatophyta</taxon>
        <taxon>Magnoliopsida</taxon>
        <taxon>Liliopsida</taxon>
        <taxon>Poales</taxon>
        <taxon>Poaceae</taxon>
        <taxon>BOP clade</taxon>
        <taxon>Pooideae</taxon>
        <taxon>Stipodae</taxon>
        <taxon>Brachypodieae</taxon>
        <taxon>Brachypodium</taxon>
    </lineage>
</organism>
<reference evidence="2" key="3">
    <citation type="submission" date="2018-08" db="UniProtKB">
        <authorList>
            <consortium name="EnsemblPlants"/>
        </authorList>
    </citation>
    <scope>IDENTIFICATION</scope>
    <source>
        <strain evidence="2">cv. Bd21</strain>
    </source>
</reference>
<dbReference type="OrthoDB" id="10494148at2759"/>
<name>A0A2K2CXA8_BRADI</name>
<dbReference type="EMBL" id="CM000882">
    <property type="protein sequence ID" value="PNT66667.1"/>
    <property type="molecule type" value="Genomic_DNA"/>
</dbReference>
<reference evidence="1" key="2">
    <citation type="submission" date="2017-06" db="EMBL/GenBank/DDBJ databases">
        <title>WGS assembly of Brachypodium distachyon.</title>
        <authorList>
            <consortium name="The International Brachypodium Initiative"/>
            <person name="Lucas S."/>
            <person name="Harmon-Smith M."/>
            <person name="Lail K."/>
            <person name="Tice H."/>
            <person name="Grimwood J."/>
            <person name="Bruce D."/>
            <person name="Barry K."/>
            <person name="Shu S."/>
            <person name="Lindquist E."/>
            <person name="Wang M."/>
            <person name="Pitluck S."/>
            <person name="Vogel J.P."/>
            <person name="Garvin D.F."/>
            <person name="Mockler T.C."/>
            <person name="Schmutz J."/>
            <person name="Rokhsar D."/>
            <person name="Bevan M.W."/>
        </authorList>
    </citation>
    <scope>NUCLEOTIDE SEQUENCE</scope>
    <source>
        <strain evidence="1">Bd21</strain>
    </source>
</reference>
<protein>
    <submittedName>
        <fullName evidence="1 2">Uncharacterized protein</fullName>
    </submittedName>
</protein>
<proteinExistence type="predicted"/>
<gene>
    <name evidence="1" type="ORF">BRADI_3g15346v3</name>
</gene>
<dbReference type="InParanoid" id="A0A2K2CXA8"/>
<dbReference type="Gramene" id="PNT66667">
    <property type="protein sequence ID" value="PNT66667"/>
    <property type="gene ID" value="BRADI_3g15346v3"/>
</dbReference>
<reference evidence="1 2" key="1">
    <citation type="journal article" date="2010" name="Nature">
        <title>Genome sequencing and analysis of the model grass Brachypodium distachyon.</title>
        <authorList>
            <consortium name="International Brachypodium Initiative"/>
        </authorList>
    </citation>
    <scope>NUCLEOTIDE SEQUENCE [LARGE SCALE GENOMIC DNA]</scope>
    <source>
        <strain evidence="1 2">Bd21</strain>
    </source>
</reference>
<evidence type="ECO:0000313" key="3">
    <source>
        <dbReference type="Proteomes" id="UP000008810"/>
    </source>
</evidence>
<evidence type="ECO:0000313" key="1">
    <source>
        <dbReference type="EMBL" id="PNT66667.1"/>
    </source>
</evidence>
<keyword evidence="3" id="KW-1185">Reference proteome</keyword>
<accession>A0A2K2CXA8</accession>